<dbReference type="CDD" id="cd03714">
    <property type="entry name" value="RT_DIRS1"/>
    <property type="match status" value="1"/>
</dbReference>
<evidence type="ECO:0000313" key="2">
    <source>
        <dbReference type="EMBL" id="KAB0802676.1"/>
    </source>
</evidence>
<dbReference type="InterPro" id="IPR000477">
    <property type="entry name" value="RT_dom"/>
</dbReference>
<dbReference type="AlphaFoldDB" id="A0A5N4AZC4"/>
<evidence type="ECO:0000313" key="3">
    <source>
        <dbReference type="Proteomes" id="UP000327044"/>
    </source>
</evidence>
<feature type="domain" description="Reverse transcriptase" evidence="1">
    <location>
        <begin position="12"/>
        <end position="194"/>
    </location>
</feature>
<accession>A0A5N4AZC4</accession>
<dbReference type="InterPro" id="IPR052055">
    <property type="entry name" value="Hepadnavirus_pol/RT"/>
</dbReference>
<dbReference type="PANTHER" id="PTHR33050:SF7">
    <property type="entry name" value="RIBONUCLEASE H"/>
    <property type="match status" value="1"/>
</dbReference>
<dbReference type="Gene3D" id="3.30.70.270">
    <property type="match status" value="1"/>
</dbReference>
<evidence type="ECO:0000259" key="1">
    <source>
        <dbReference type="PROSITE" id="PS50878"/>
    </source>
</evidence>
<dbReference type="Gene3D" id="3.10.10.10">
    <property type="entry name" value="HIV Type 1 Reverse Transcriptase, subunit A, domain 1"/>
    <property type="match status" value="1"/>
</dbReference>
<reference evidence="2 3" key="1">
    <citation type="journal article" date="2018" name="Elife">
        <title>Firefly genomes illuminate parallel origins of bioluminescence in beetles.</title>
        <authorList>
            <person name="Fallon T.R."/>
            <person name="Lower S.E."/>
            <person name="Chang C.H."/>
            <person name="Bessho-Uehara M."/>
            <person name="Martin G.J."/>
            <person name="Bewick A.J."/>
            <person name="Behringer M."/>
            <person name="Debat H.J."/>
            <person name="Wong I."/>
            <person name="Day J.C."/>
            <person name="Suvorov A."/>
            <person name="Silva C.J."/>
            <person name="Stanger-Hall K.F."/>
            <person name="Hall D.W."/>
            <person name="Schmitz R.J."/>
            <person name="Nelson D.R."/>
            <person name="Lewis S.M."/>
            <person name="Shigenobu S."/>
            <person name="Bybee S.M."/>
            <person name="Larracuente A.M."/>
            <person name="Oba Y."/>
            <person name="Weng J.K."/>
        </authorList>
    </citation>
    <scope>NUCLEOTIDE SEQUENCE [LARGE SCALE GENOMIC DNA]</scope>
    <source>
        <strain evidence="2">1611_PpyrPB1</strain>
        <tissue evidence="2">Whole body</tissue>
    </source>
</reference>
<dbReference type="PANTHER" id="PTHR33050">
    <property type="entry name" value="REVERSE TRANSCRIPTASE DOMAIN-CONTAINING PROTEIN"/>
    <property type="match status" value="1"/>
</dbReference>
<keyword evidence="3" id="KW-1185">Reference proteome</keyword>
<dbReference type="GO" id="GO:0071897">
    <property type="term" value="P:DNA biosynthetic process"/>
    <property type="evidence" value="ECO:0007669"/>
    <property type="project" value="UniProtKB-ARBA"/>
</dbReference>
<sequence>MFDAIKSLLKSKAIVRCESHPGQCVSNIFLADKPDGGKRFILNLKYLNTFLESPHFKMEDIRTALRLIKKDCWFTSIDIKDAYFHIRIHPNSRKFVRFEFDRQLYEFTCLPFGLSPAPYVFTKLMRPVTQWLRSHNILCVCYLDDILLLNSSYDGCLRNTKVAVDFLQSLGFSINLQKSRLIPNKTIKFLGFMLDSEQLTIFLPIEKKEKIKKWTSKFLSLKRCKIRDWAGFIGYLVSVCPGVKYGWLRTKIFERHKHLALQVSEGRYSASMSLHVDLQRDLIWWLTSIDAAFNDIRKDQFVLEVFSDASLTGWGACCGESRIRGWWTPEDRLHHINYLELLAIFFALKGFASSCSNSNILLRCDNTTALSYINKMGSIHHSALFDLTKRIWEWCEERNLWLHVSYISSSDNWIADRESRSLTPETEWSLSNRAFKVVTKRFGLPEIDLFASKNNHKCPIYVSWQRDPDAVKVDSFTIQWSNLAFYAFPPFALILRVLQKIIDDKAEGIVIVPRWENQAWFPLFSNLLAQEPIVFHPSNDLLFHPYSKQPHPLANNLSLLAARLSGKRLHERSCQKM</sequence>
<dbReference type="CDD" id="cd09275">
    <property type="entry name" value="RNase_HI_RT_DIRS1"/>
    <property type="match status" value="1"/>
</dbReference>
<dbReference type="SUPFAM" id="SSF56672">
    <property type="entry name" value="DNA/RNA polymerases"/>
    <property type="match status" value="1"/>
</dbReference>
<dbReference type="Pfam" id="PF00078">
    <property type="entry name" value="RVT_1"/>
    <property type="match status" value="1"/>
</dbReference>
<dbReference type="PROSITE" id="PS50878">
    <property type="entry name" value="RT_POL"/>
    <property type="match status" value="1"/>
</dbReference>
<gene>
    <name evidence="2" type="ORF">PPYR_04862</name>
</gene>
<name>A0A5N4AZC4_PHOPY</name>
<dbReference type="InterPro" id="IPR043128">
    <property type="entry name" value="Rev_trsase/Diguanyl_cyclase"/>
</dbReference>
<protein>
    <recommendedName>
        <fullName evidence="1">Reverse transcriptase domain-containing protein</fullName>
    </recommendedName>
</protein>
<dbReference type="EMBL" id="VVIM01000002">
    <property type="protein sequence ID" value="KAB0802676.1"/>
    <property type="molecule type" value="Genomic_DNA"/>
</dbReference>
<comment type="caution">
    <text evidence="2">The sequence shown here is derived from an EMBL/GenBank/DDBJ whole genome shotgun (WGS) entry which is preliminary data.</text>
</comment>
<dbReference type="InterPro" id="IPR043502">
    <property type="entry name" value="DNA/RNA_pol_sf"/>
</dbReference>
<dbReference type="Proteomes" id="UP000327044">
    <property type="component" value="Unassembled WGS sequence"/>
</dbReference>
<organism evidence="2 3">
    <name type="scientific">Photinus pyralis</name>
    <name type="common">Common eastern firefly</name>
    <name type="synonym">Lampyris pyralis</name>
    <dbReference type="NCBI Taxonomy" id="7054"/>
    <lineage>
        <taxon>Eukaryota</taxon>
        <taxon>Metazoa</taxon>
        <taxon>Ecdysozoa</taxon>
        <taxon>Arthropoda</taxon>
        <taxon>Hexapoda</taxon>
        <taxon>Insecta</taxon>
        <taxon>Pterygota</taxon>
        <taxon>Neoptera</taxon>
        <taxon>Endopterygota</taxon>
        <taxon>Coleoptera</taxon>
        <taxon>Polyphaga</taxon>
        <taxon>Elateriformia</taxon>
        <taxon>Elateroidea</taxon>
        <taxon>Lampyridae</taxon>
        <taxon>Lampyrinae</taxon>
        <taxon>Photinus</taxon>
    </lineage>
</organism>
<dbReference type="InParanoid" id="A0A5N4AZC4"/>
<proteinExistence type="predicted"/>